<dbReference type="InterPro" id="IPR011990">
    <property type="entry name" value="TPR-like_helical_dom_sf"/>
</dbReference>
<name>A0ABV3ZBU1_9BACT</name>
<dbReference type="InterPro" id="IPR036514">
    <property type="entry name" value="SGNH_hydro_sf"/>
</dbReference>
<evidence type="ECO:0008006" key="4">
    <source>
        <dbReference type="Google" id="ProtNLM"/>
    </source>
</evidence>
<evidence type="ECO:0000256" key="1">
    <source>
        <dbReference type="SAM" id="Phobius"/>
    </source>
</evidence>
<dbReference type="Gene3D" id="3.40.50.1110">
    <property type="entry name" value="SGNH hydrolase"/>
    <property type="match status" value="1"/>
</dbReference>
<organism evidence="2 3">
    <name type="scientific">Danxiaibacter flavus</name>
    <dbReference type="NCBI Taxonomy" id="3049108"/>
    <lineage>
        <taxon>Bacteria</taxon>
        <taxon>Pseudomonadati</taxon>
        <taxon>Bacteroidota</taxon>
        <taxon>Chitinophagia</taxon>
        <taxon>Chitinophagales</taxon>
        <taxon>Chitinophagaceae</taxon>
        <taxon>Danxiaibacter</taxon>
    </lineage>
</organism>
<keyword evidence="3" id="KW-1185">Reference proteome</keyword>
<accession>A0ABV3ZBU1</accession>
<comment type="caution">
    <text evidence="2">The sequence shown here is derived from an EMBL/GenBank/DDBJ whole genome shotgun (WGS) entry which is preliminary data.</text>
</comment>
<dbReference type="Proteomes" id="UP001560573">
    <property type="component" value="Unassembled WGS sequence"/>
</dbReference>
<dbReference type="SUPFAM" id="SSF48452">
    <property type="entry name" value="TPR-like"/>
    <property type="match status" value="1"/>
</dbReference>
<protein>
    <recommendedName>
        <fullName evidence="4">SGNH hydrolase-type esterase domain-containing protein</fullName>
    </recommendedName>
</protein>
<dbReference type="Gene3D" id="1.25.40.10">
    <property type="entry name" value="Tetratricopeptide repeat domain"/>
    <property type="match status" value="1"/>
</dbReference>
<feature type="transmembrane region" description="Helical" evidence="1">
    <location>
        <begin position="17"/>
        <end position="38"/>
    </location>
</feature>
<evidence type="ECO:0000313" key="3">
    <source>
        <dbReference type="Proteomes" id="UP001560573"/>
    </source>
</evidence>
<dbReference type="SUPFAM" id="SSF52266">
    <property type="entry name" value="SGNH hydrolase"/>
    <property type="match status" value="1"/>
</dbReference>
<gene>
    <name evidence="2" type="ORF">QTN47_07510</name>
</gene>
<evidence type="ECO:0000313" key="2">
    <source>
        <dbReference type="EMBL" id="MEX6687336.1"/>
    </source>
</evidence>
<keyword evidence="1" id="KW-1133">Transmembrane helix</keyword>
<keyword evidence="1" id="KW-0812">Transmembrane</keyword>
<proteinExistence type="predicted"/>
<keyword evidence="1" id="KW-0472">Membrane</keyword>
<sequence>MNSDQSQTKPVSKKKQWLFRCIAAYLPLLFIVLLEIILRVAGYGHSMQLFITDTDNEEYLVMNRFASERFFSNPENATRGNAERFKKEKTPGTFRVFVLGESTTIGYPYMHNGSFHRLLQYRLLHEYPSLNTEIINVSLTAVNSYTVKEFAKEVAVYSPDVVMIYSGHNEYYGACGVGSTSRTAGSAFMINLMIHLRELRVMQLISNGIHSLKRHDAKNDEIDVTLMERMAKEQQIPYQSPLYKKGIEQFNRNMGEACEVLSKKNIPVIIGTLVSNEKDLAPFINASGEGSANDAFKKGNEAHQHGDYSKAKKYYRLAKELDLLRFRAPDTLNSIIQELPVKYAGVYVADAEKIFQQHSPYGVIGNETLLEHVHPNLTGYALLCEAFYVALKQHQLLKASPSQTFTLDNLFAAMPVTKVDSIKGAYEIAALKMRWPFNQPKQQLQVNTFEERLASDMLTGKVTWNQTLDTLLPYYEQKNDYVNALKVAETAMLEYPNDATFYVFAGKYSQLLSKTSQAALYLHKAFQLQPSGELAKELTNMHLQSDEPELALYYLNYNISHSLSKKALMNIQQVIQQVCSLKKAFAKDASKNSGSQIAMLYRQLGYETVAKKYQ</sequence>
<dbReference type="EMBL" id="JAULBC010000002">
    <property type="protein sequence ID" value="MEX6687336.1"/>
    <property type="molecule type" value="Genomic_DNA"/>
</dbReference>
<reference evidence="2 3" key="1">
    <citation type="submission" date="2023-07" db="EMBL/GenBank/DDBJ databases">
        <authorList>
            <person name="Lian W.-H."/>
        </authorList>
    </citation>
    <scope>NUCLEOTIDE SEQUENCE [LARGE SCALE GENOMIC DNA]</scope>
    <source>
        <strain evidence="2 3">SYSU DXS3180</strain>
    </source>
</reference>
<dbReference type="RefSeq" id="WP_369328740.1">
    <property type="nucleotide sequence ID" value="NZ_JAULBC010000002.1"/>
</dbReference>